<keyword evidence="4" id="KW-0496">Mitochondrion</keyword>
<evidence type="ECO:0000256" key="1">
    <source>
        <dbReference type="ARBA" id="ARBA00004173"/>
    </source>
</evidence>
<proteinExistence type="inferred from homology"/>
<evidence type="ECO:0000256" key="4">
    <source>
        <dbReference type="ARBA" id="ARBA00023128"/>
    </source>
</evidence>
<evidence type="ECO:0000313" key="9">
    <source>
        <dbReference type="Proteomes" id="UP000008311"/>
    </source>
</evidence>
<name>B9SGQ7_RICCO</name>
<dbReference type="GO" id="GO:0003735">
    <property type="term" value="F:structural constituent of ribosome"/>
    <property type="evidence" value="ECO:0000318"/>
    <property type="project" value="GO_Central"/>
</dbReference>
<dbReference type="FunFam" id="2.40.50.140:FF:000254">
    <property type="entry name" value="Ribosomal protein L2 mitochondrion"/>
    <property type="match status" value="1"/>
</dbReference>
<dbReference type="STRING" id="3988.B9SGQ7"/>
<keyword evidence="5" id="KW-0687">Ribonucleoprotein</keyword>
<dbReference type="Pfam" id="PF00181">
    <property type="entry name" value="Ribosomal_L2_N"/>
    <property type="match status" value="1"/>
</dbReference>
<evidence type="ECO:0000259" key="7">
    <source>
        <dbReference type="SMART" id="SM01383"/>
    </source>
</evidence>
<comment type="subcellular location">
    <subcellularLocation>
        <location evidence="1">Mitochondrion</location>
    </subcellularLocation>
</comment>
<dbReference type="InterPro" id="IPR012340">
    <property type="entry name" value="NA-bd_OB-fold"/>
</dbReference>
<reference evidence="9" key="1">
    <citation type="journal article" date="2010" name="Nat. Biotechnol.">
        <title>Draft genome sequence of the oilseed species Ricinus communis.</title>
        <authorList>
            <person name="Chan A.P."/>
            <person name="Crabtree J."/>
            <person name="Zhao Q."/>
            <person name="Lorenzi H."/>
            <person name="Orvis J."/>
            <person name="Puiu D."/>
            <person name="Melake-Berhan A."/>
            <person name="Jones K.M."/>
            <person name="Redman J."/>
            <person name="Chen G."/>
            <person name="Cahoon E.B."/>
            <person name="Gedil M."/>
            <person name="Stanke M."/>
            <person name="Haas B.J."/>
            <person name="Wortman J.R."/>
            <person name="Fraser-Liggett C.M."/>
            <person name="Ravel J."/>
            <person name="Rabinowicz P.D."/>
        </authorList>
    </citation>
    <scope>NUCLEOTIDE SEQUENCE [LARGE SCALE GENOMIC DNA]</scope>
    <source>
        <strain evidence="9">cv. Hale</strain>
    </source>
</reference>
<keyword evidence="3 8" id="KW-0689">Ribosomal protein</keyword>
<dbReference type="AlphaFoldDB" id="B9SGQ7"/>
<evidence type="ECO:0000256" key="5">
    <source>
        <dbReference type="ARBA" id="ARBA00023274"/>
    </source>
</evidence>
<dbReference type="EMBL" id="EQ973955">
    <property type="protein sequence ID" value="EEF37142.1"/>
    <property type="molecule type" value="Genomic_DNA"/>
</dbReference>
<evidence type="ECO:0000256" key="3">
    <source>
        <dbReference type="ARBA" id="ARBA00022980"/>
    </source>
</evidence>
<dbReference type="PANTHER" id="PTHR13691:SF44">
    <property type="entry name" value="LARGE RIBOSOMAL SUBUNIT PROTEIN UL2MZ-RELATED"/>
    <property type="match status" value="1"/>
</dbReference>
<dbReference type="InterPro" id="IPR022666">
    <property type="entry name" value="Ribosomal_uL2_RNA-bd_dom"/>
</dbReference>
<dbReference type="GO" id="GO:0032543">
    <property type="term" value="P:mitochondrial translation"/>
    <property type="evidence" value="ECO:0000318"/>
    <property type="project" value="GO_Central"/>
</dbReference>
<feature type="domain" description="Large ribosomal subunit protein uL2 RNA-binding" evidence="7">
    <location>
        <begin position="67"/>
        <end position="154"/>
    </location>
</feature>
<evidence type="ECO:0000256" key="6">
    <source>
        <dbReference type="ARBA" id="ARBA00078513"/>
    </source>
</evidence>
<dbReference type="SUPFAM" id="SSF50249">
    <property type="entry name" value="Nucleic acid-binding proteins"/>
    <property type="match status" value="1"/>
</dbReference>
<dbReference type="InParanoid" id="B9SGQ7"/>
<protein>
    <recommendedName>
        <fullName evidence="6">60S ribosomal protein L2, mitochondrial</fullName>
    </recommendedName>
</protein>
<dbReference type="GO" id="GO:0005762">
    <property type="term" value="C:mitochondrial large ribosomal subunit"/>
    <property type="evidence" value="ECO:0000318"/>
    <property type="project" value="GO_Central"/>
</dbReference>
<evidence type="ECO:0000256" key="2">
    <source>
        <dbReference type="ARBA" id="ARBA00005636"/>
    </source>
</evidence>
<dbReference type="eggNOG" id="KOG0723">
    <property type="taxonomic scope" value="Eukaryota"/>
</dbReference>
<keyword evidence="9" id="KW-1185">Reference proteome</keyword>
<gene>
    <name evidence="8" type="ORF">RCOM_0819460</name>
</gene>
<dbReference type="GO" id="GO:0003723">
    <property type="term" value="F:RNA binding"/>
    <property type="evidence" value="ECO:0000318"/>
    <property type="project" value="GO_Central"/>
</dbReference>
<comment type="similarity">
    <text evidence="2">Belongs to the universal ribosomal protein uL2 family.</text>
</comment>
<dbReference type="Proteomes" id="UP000008311">
    <property type="component" value="Unassembled WGS sequence"/>
</dbReference>
<dbReference type="PANTHER" id="PTHR13691">
    <property type="entry name" value="RIBOSOMAL PROTEIN L2"/>
    <property type="match status" value="1"/>
</dbReference>
<dbReference type="SMART" id="SM01383">
    <property type="entry name" value="Ribosomal_L2"/>
    <property type="match status" value="1"/>
</dbReference>
<evidence type="ECO:0000313" key="8">
    <source>
        <dbReference type="EMBL" id="EEF37142.1"/>
    </source>
</evidence>
<dbReference type="eggNOG" id="KOG0438">
    <property type="taxonomic scope" value="Eukaryota"/>
</dbReference>
<dbReference type="FunCoup" id="B9SGQ7">
    <property type="interactions" value="60"/>
</dbReference>
<sequence length="312" mass="33956">MVAPIIAQAWQAFKARPPTARLQRFYVGGFQPTMTKREAGIRKSTPAIKDVKGAPKKLTSHVGKTAGRNSAGRITIFHRGGGAKRLYRRIDMKRSTSSMGVIERIEYDPNRSSRIALVRWVEGAHLRFQKKCKAVEEEFVPPPKVLEPTTTTPCGLFSLASLSMEVDQRKIACSPSGLAAAYAVVGLQTGMPPGSKTIKGAESKKTCVRDVFLSAFSTSRAKRETAPFALSGSLNVPRIAVAGAKPSFFAPQIGEKDAGKSTFSLSEIQKLNPQSVLWANRSKRKAAVSWQSFRWQDALGFVGDANCNKSKA</sequence>
<dbReference type="InterPro" id="IPR002171">
    <property type="entry name" value="Ribosomal_uL2"/>
</dbReference>
<accession>B9SGQ7</accession>
<dbReference type="Gene3D" id="2.40.50.140">
    <property type="entry name" value="Nucleic acid-binding proteins"/>
    <property type="match status" value="1"/>
</dbReference>
<organism evidence="8 9">
    <name type="scientific">Ricinus communis</name>
    <name type="common">Castor bean</name>
    <dbReference type="NCBI Taxonomy" id="3988"/>
    <lineage>
        <taxon>Eukaryota</taxon>
        <taxon>Viridiplantae</taxon>
        <taxon>Streptophyta</taxon>
        <taxon>Embryophyta</taxon>
        <taxon>Tracheophyta</taxon>
        <taxon>Spermatophyta</taxon>
        <taxon>Magnoliopsida</taxon>
        <taxon>eudicotyledons</taxon>
        <taxon>Gunneridae</taxon>
        <taxon>Pentapetalae</taxon>
        <taxon>rosids</taxon>
        <taxon>fabids</taxon>
        <taxon>Malpighiales</taxon>
        <taxon>Euphorbiaceae</taxon>
        <taxon>Acalyphoideae</taxon>
        <taxon>Acalypheae</taxon>
        <taxon>Ricinus</taxon>
    </lineage>
</organism>